<evidence type="ECO:0000259" key="6">
    <source>
        <dbReference type="PROSITE" id="PS50089"/>
    </source>
</evidence>
<organism evidence="7 8">
    <name type="scientific">Prorocentrum cordatum</name>
    <dbReference type="NCBI Taxonomy" id="2364126"/>
    <lineage>
        <taxon>Eukaryota</taxon>
        <taxon>Sar</taxon>
        <taxon>Alveolata</taxon>
        <taxon>Dinophyceae</taxon>
        <taxon>Prorocentrales</taxon>
        <taxon>Prorocentraceae</taxon>
        <taxon>Prorocentrum</taxon>
    </lineage>
</organism>
<evidence type="ECO:0000256" key="4">
    <source>
        <dbReference type="PROSITE-ProRule" id="PRU00175"/>
    </source>
</evidence>
<dbReference type="InterPro" id="IPR017907">
    <property type="entry name" value="Znf_RING_CS"/>
</dbReference>
<evidence type="ECO:0000313" key="7">
    <source>
        <dbReference type="EMBL" id="CAK0795291.1"/>
    </source>
</evidence>
<dbReference type="EMBL" id="CAUYUJ010001310">
    <property type="protein sequence ID" value="CAK0795291.1"/>
    <property type="molecule type" value="Genomic_DNA"/>
</dbReference>
<keyword evidence="2 4" id="KW-0863">Zinc-finger</keyword>
<evidence type="ECO:0000256" key="5">
    <source>
        <dbReference type="SAM" id="MobiDB-lite"/>
    </source>
</evidence>
<dbReference type="Gene3D" id="3.30.40.10">
    <property type="entry name" value="Zinc/RING finger domain, C3HC4 (zinc finger)"/>
    <property type="match status" value="1"/>
</dbReference>
<keyword evidence="8" id="KW-1185">Reference proteome</keyword>
<name>A0ABN9PQ90_9DINO</name>
<dbReference type="PROSITE" id="PS00518">
    <property type="entry name" value="ZF_RING_1"/>
    <property type="match status" value="1"/>
</dbReference>
<evidence type="ECO:0000256" key="3">
    <source>
        <dbReference type="ARBA" id="ARBA00022833"/>
    </source>
</evidence>
<dbReference type="InterPro" id="IPR018957">
    <property type="entry name" value="Znf_C3HC4_RING-type"/>
</dbReference>
<proteinExistence type="predicted"/>
<feature type="domain" description="RING-type" evidence="6">
    <location>
        <begin position="49"/>
        <end position="94"/>
    </location>
</feature>
<dbReference type="PROSITE" id="PS50089">
    <property type="entry name" value="ZF_RING_2"/>
    <property type="match status" value="1"/>
</dbReference>
<gene>
    <name evidence="7" type="ORF">PCOR1329_LOCUS5005</name>
</gene>
<evidence type="ECO:0000256" key="1">
    <source>
        <dbReference type="ARBA" id="ARBA00022723"/>
    </source>
</evidence>
<dbReference type="SMART" id="SM00184">
    <property type="entry name" value="RING"/>
    <property type="match status" value="1"/>
</dbReference>
<dbReference type="SUPFAM" id="SSF57850">
    <property type="entry name" value="RING/U-box"/>
    <property type="match status" value="1"/>
</dbReference>
<evidence type="ECO:0000313" key="8">
    <source>
        <dbReference type="Proteomes" id="UP001189429"/>
    </source>
</evidence>
<comment type="caution">
    <text evidence="7">The sequence shown here is derived from an EMBL/GenBank/DDBJ whole genome shotgun (WGS) entry which is preliminary data.</text>
</comment>
<evidence type="ECO:0000256" key="2">
    <source>
        <dbReference type="ARBA" id="ARBA00022771"/>
    </source>
</evidence>
<feature type="non-terminal residue" evidence="7">
    <location>
        <position position="1"/>
    </location>
</feature>
<feature type="region of interest" description="Disordered" evidence="5">
    <location>
        <begin position="1"/>
        <end position="27"/>
    </location>
</feature>
<keyword evidence="3" id="KW-0862">Zinc</keyword>
<feature type="non-terminal residue" evidence="7">
    <location>
        <position position="163"/>
    </location>
</feature>
<reference evidence="7" key="1">
    <citation type="submission" date="2023-10" db="EMBL/GenBank/DDBJ databases">
        <authorList>
            <person name="Chen Y."/>
            <person name="Shah S."/>
            <person name="Dougan E. K."/>
            <person name="Thang M."/>
            <person name="Chan C."/>
        </authorList>
    </citation>
    <scope>NUCLEOTIDE SEQUENCE [LARGE SCALE GENOMIC DNA]</scope>
</reference>
<feature type="compositionally biased region" description="Low complexity" evidence="5">
    <location>
        <begin position="1"/>
        <end position="16"/>
    </location>
</feature>
<dbReference type="Pfam" id="PF00097">
    <property type="entry name" value="zf-C3HC4"/>
    <property type="match status" value="1"/>
</dbReference>
<keyword evidence="1" id="KW-0479">Metal-binding</keyword>
<dbReference type="InterPro" id="IPR013083">
    <property type="entry name" value="Znf_RING/FYVE/PHD"/>
</dbReference>
<protein>
    <recommendedName>
        <fullName evidence="6">RING-type domain-containing protein</fullName>
    </recommendedName>
</protein>
<dbReference type="InterPro" id="IPR001841">
    <property type="entry name" value="Znf_RING"/>
</dbReference>
<sequence>AHAATPSSPSAEAPALPRRPPPEGSSCEVPDRVHAAQLLDQDLHAEFICRICTDLCQPGDFGLLPCSHIFCRSCLRSYLDWWKRKPQVDCPACRSPFSHAEVGLDETPPEPLVQWLANVAVRCVFAPADESPRGGRQSCPSAVAPRRGLGRASCVVRRMSPEA</sequence>
<dbReference type="Proteomes" id="UP001189429">
    <property type="component" value="Unassembled WGS sequence"/>
</dbReference>
<accession>A0ABN9PQ90</accession>